<comment type="caution">
    <text evidence="3">The sequence shown here is derived from an EMBL/GenBank/DDBJ whole genome shotgun (WGS) entry which is preliminary data.</text>
</comment>
<evidence type="ECO:0000313" key="4">
    <source>
        <dbReference type="Proteomes" id="UP000249794"/>
    </source>
</evidence>
<reference evidence="3 4" key="2">
    <citation type="submission" date="2018-06" db="EMBL/GenBank/DDBJ databases">
        <title>Metagenomic assembly of (sub)arctic Cyanobacteria and their associated microbiome from non-axenic cultures.</title>
        <authorList>
            <person name="Baurain D."/>
        </authorList>
    </citation>
    <scope>NUCLEOTIDE SEQUENCE [LARGE SCALE GENOMIC DNA]</scope>
    <source>
        <strain evidence="3">ULC027bin1</strain>
    </source>
</reference>
<dbReference type="EMBL" id="QBMP01000074">
    <property type="protein sequence ID" value="PZO56343.1"/>
    <property type="molecule type" value="Genomic_DNA"/>
</dbReference>
<dbReference type="Proteomes" id="UP000249794">
    <property type="component" value="Unassembled WGS sequence"/>
</dbReference>
<dbReference type="AlphaFoldDB" id="A0A2W4XGC3"/>
<gene>
    <name evidence="3" type="ORF">DCF15_08960</name>
</gene>
<keyword evidence="2" id="KW-1133">Transmembrane helix</keyword>
<keyword evidence="2" id="KW-0812">Transmembrane</keyword>
<proteinExistence type="predicted"/>
<evidence type="ECO:0000256" key="2">
    <source>
        <dbReference type="SAM" id="Phobius"/>
    </source>
</evidence>
<evidence type="ECO:0000313" key="3">
    <source>
        <dbReference type="EMBL" id="PZO56343.1"/>
    </source>
</evidence>
<organism evidence="3 4">
    <name type="scientific">Phormidesmis priestleyi</name>
    <dbReference type="NCBI Taxonomy" id="268141"/>
    <lineage>
        <taxon>Bacteria</taxon>
        <taxon>Bacillati</taxon>
        <taxon>Cyanobacteriota</taxon>
        <taxon>Cyanophyceae</taxon>
        <taxon>Leptolyngbyales</taxon>
        <taxon>Leptolyngbyaceae</taxon>
        <taxon>Phormidesmis</taxon>
    </lineage>
</organism>
<accession>A0A2W4XGC3</accession>
<evidence type="ECO:0000256" key="1">
    <source>
        <dbReference type="SAM" id="MobiDB-lite"/>
    </source>
</evidence>
<feature type="transmembrane region" description="Helical" evidence="2">
    <location>
        <begin position="25"/>
        <end position="43"/>
    </location>
</feature>
<feature type="region of interest" description="Disordered" evidence="1">
    <location>
        <begin position="71"/>
        <end position="92"/>
    </location>
</feature>
<name>A0A2W4XGC3_9CYAN</name>
<sequence length="109" mass="12731">MAIAVLIGSTNFGSANFEPTRWDHWLLVSCFVAMAIWSVWLSWRWESQTQKMRQRARMARLVAMEYYRRDRRDGSSRGMTGRTSCDQVNGLSARKPIEPLSFVDIKRRS</sequence>
<keyword evidence="2" id="KW-0472">Membrane</keyword>
<reference evidence="4" key="1">
    <citation type="submission" date="2018-04" db="EMBL/GenBank/DDBJ databases">
        <authorList>
            <person name="Cornet L."/>
        </authorList>
    </citation>
    <scope>NUCLEOTIDE SEQUENCE [LARGE SCALE GENOMIC DNA]</scope>
</reference>
<protein>
    <submittedName>
        <fullName evidence="3">Uncharacterized protein</fullName>
    </submittedName>
</protein>